<evidence type="ECO:0000256" key="2">
    <source>
        <dbReference type="ARBA" id="ARBA00022664"/>
    </source>
</evidence>
<dbReference type="InterPro" id="IPR000504">
    <property type="entry name" value="RRM_dom"/>
</dbReference>
<dbReference type="CDD" id="cd19609">
    <property type="entry name" value="NTD_TDP-43"/>
    <property type="match status" value="1"/>
</dbReference>
<evidence type="ECO:0000256" key="4">
    <source>
        <dbReference type="ARBA" id="ARBA00023015"/>
    </source>
</evidence>
<proteinExistence type="predicted"/>
<reference evidence="11" key="2">
    <citation type="submission" date="2020-09" db="EMBL/GenBank/DDBJ databases">
        <authorList>
            <person name="Kikuchi T."/>
        </authorList>
    </citation>
    <scope>NUCLEOTIDE SEQUENCE</scope>
    <source>
        <strain evidence="11">Ka4C1</strain>
    </source>
</reference>
<dbReference type="GO" id="GO:0005654">
    <property type="term" value="C:nucleoplasm"/>
    <property type="evidence" value="ECO:0007669"/>
    <property type="project" value="TreeGrafter"/>
</dbReference>
<keyword evidence="3" id="KW-0677">Repeat</keyword>
<dbReference type="Gene3D" id="3.30.70.330">
    <property type="match status" value="2"/>
</dbReference>
<evidence type="ECO:0000256" key="8">
    <source>
        <dbReference type="PROSITE-ProRule" id="PRU00176"/>
    </source>
</evidence>
<evidence type="ECO:0000313" key="14">
    <source>
        <dbReference type="WBParaSite" id="BXY_1735000.1"/>
    </source>
</evidence>
<evidence type="ECO:0000256" key="6">
    <source>
        <dbReference type="ARBA" id="ARBA00023187"/>
    </source>
</evidence>
<feature type="domain" description="RRM" evidence="10">
    <location>
        <begin position="177"/>
        <end position="252"/>
    </location>
</feature>
<dbReference type="EMBL" id="CAJFCV020000002">
    <property type="protein sequence ID" value="CAG9099161.1"/>
    <property type="molecule type" value="Genomic_DNA"/>
</dbReference>
<evidence type="ECO:0000313" key="11">
    <source>
        <dbReference type="EMBL" id="CAD5216271.1"/>
    </source>
</evidence>
<dbReference type="Proteomes" id="UP000582659">
    <property type="component" value="Unassembled WGS sequence"/>
</dbReference>
<keyword evidence="2" id="KW-0507">mRNA processing</keyword>
<evidence type="ECO:0000313" key="13">
    <source>
        <dbReference type="Proteomes" id="UP000659654"/>
    </source>
</evidence>
<evidence type="ECO:0000256" key="9">
    <source>
        <dbReference type="SAM" id="MobiDB-lite"/>
    </source>
</evidence>
<dbReference type="Proteomes" id="UP000659654">
    <property type="component" value="Unassembled WGS sequence"/>
</dbReference>
<dbReference type="SMART" id="SM00360">
    <property type="entry name" value="RRM"/>
    <property type="match status" value="2"/>
</dbReference>
<dbReference type="SUPFAM" id="SSF54928">
    <property type="entry name" value="RNA-binding domain, RBD"/>
    <property type="match status" value="2"/>
</dbReference>
<dbReference type="WBParaSite" id="BXY_1735000.1">
    <property type="protein sequence ID" value="BXY_1735000.1"/>
    <property type="gene ID" value="BXY_1735000"/>
</dbReference>
<dbReference type="GO" id="GO:0010468">
    <property type="term" value="P:regulation of gene expression"/>
    <property type="evidence" value="ECO:0007669"/>
    <property type="project" value="TreeGrafter"/>
</dbReference>
<dbReference type="PANTHER" id="PTHR48033:SF9">
    <property type="entry name" value="TAR DNA-BINDING PROTEIN 43"/>
    <property type="match status" value="1"/>
</dbReference>
<evidence type="ECO:0000256" key="5">
    <source>
        <dbReference type="ARBA" id="ARBA00023163"/>
    </source>
</evidence>
<dbReference type="GO" id="GO:0008380">
    <property type="term" value="P:RNA splicing"/>
    <property type="evidence" value="ECO:0007669"/>
    <property type="project" value="UniProtKB-KW"/>
</dbReference>
<dbReference type="InterPro" id="IPR035979">
    <property type="entry name" value="RBD_domain_sf"/>
</dbReference>
<dbReference type="PANTHER" id="PTHR48033">
    <property type="entry name" value="RNA-BINDING (RRM/RBD/RNP MOTIFS) FAMILY PROTEIN"/>
    <property type="match status" value="1"/>
</dbReference>
<dbReference type="OrthoDB" id="2020831at2759"/>
<keyword evidence="5" id="KW-0804">Transcription</keyword>
<reference evidence="14" key="1">
    <citation type="submission" date="2016-11" db="UniProtKB">
        <authorList>
            <consortium name="WormBaseParasite"/>
        </authorList>
    </citation>
    <scope>IDENTIFICATION</scope>
</reference>
<dbReference type="PROSITE" id="PS50102">
    <property type="entry name" value="RRM"/>
    <property type="match status" value="1"/>
</dbReference>
<dbReference type="eggNOG" id="KOG0118">
    <property type="taxonomic scope" value="Eukaryota"/>
</dbReference>
<comment type="subcellular location">
    <subcellularLocation>
        <location evidence="1">Nucleus</location>
    </subcellularLocation>
</comment>
<dbReference type="InterPro" id="IPR041105">
    <property type="entry name" value="TDP-43_N"/>
</dbReference>
<evidence type="ECO:0000256" key="7">
    <source>
        <dbReference type="ARBA" id="ARBA00023242"/>
    </source>
</evidence>
<dbReference type="SMR" id="A0A1I7SWB9"/>
<organism evidence="12 14">
    <name type="scientific">Bursaphelenchus xylophilus</name>
    <name type="common">Pinewood nematode worm</name>
    <name type="synonym">Aphelenchoides xylophilus</name>
    <dbReference type="NCBI Taxonomy" id="6326"/>
    <lineage>
        <taxon>Eukaryota</taxon>
        <taxon>Metazoa</taxon>
        <taxon>Ecdysozoa</taxon>
        <taxon>Nematoda</taxon>
        <taxon>Chromadorea</taxon>
        <taxon>Rhabditida</taxon>
        <taxon>Tylenchina</taxon>
        <taxon>Tylenchomorpha</taxon>
        <taxon>Aphelenchoidea</taxon>
        <taxon>Aphelenchoididae</taxon>
        <taxon>Bursaphelenchus</taxon>
    </lineage>
</organism>
<dbReference type="InterPro" id="IPR012677">
    <property type="entry name" value="Nucleotide-bd_a/b_plait_sf"/>
</dbReference>
<accession>A0A1I7SWB9</accession>
<feature type="region of interest" description="Disordered" evidence="9">
    <location>
        <begin position="426"/>
        <end position="466"/>
    </location>
</feature>
<dbReference type="GO" id="GO:0003723">
    <property type="term" value="F:RNA binding"/>
    <property type="evidence" value="ECO:0007669"/>
    <property type="project" value="UniProtKB-UniRule"/>
</dbReference>
<name>A0A1I7SWB9_BURXY</name>
<feature type="compositionally biased region" description="Basic and acidic residues" evidence="9">
    <location>
        <begin position="145"/>
        <end position="171"/>
    </location>
</feature>
<keyword evidence="6" id="KW-0508">mRNA splicing</keyword>
<gene>
    <name evidence="11" type="ORF">BXYJ_LOCUS4446</name>
</gene>
<feature type="region of interest" description="Disordered" evidence="9">
    <location>
        <begin position="98"/>
        <end position="171"/>
    </location>
</feature>
<dbReference type="EMBL" id="CAJFDI010000002">
    <property type="protein sequence ID" value="CAD5216271.1"/>
    <property type="molecule type" value="Genomic_DNA"/>
</dbReference>
<dbReference type="Pfam" id="PF18694">
    <property type="entry name" value="TDP-43_N"/>
    <property type="match status" value="1"/>
</dbReference>
<dbReference type="GO" id="GO:0006397">
    <property type="term" value="P:mRNA processing"/>
    <property type="evidence" value="ECO:0007669"/>
    <property type="project" value="UniProtKB-KW"/>
</dbReference>
<dbReference type="AlphaFoldDB" id="A0A1I7SWB9"/>
<feature type="compositionally biased region" description="Pro residues" evidence="9">
    <location>
        <begin position="441"/>
        <end position="453"/>
    </location>
</feature>
<evidence type="ECO:0000313" key="12">
    <source>
        <dbReference type="Proteomes" id="UP000095284"/>
    </source>
</evidence>
<sequence length="466" mass="51106">MEPTEAAEIPKEPEYIVVSESPTGDPIELPANPGDNSLGLATLTHAFPGAHGLKYKNPANGATRALLTDPSGTKFFAPSGGWADKLFIVIYQNEPAKRLLPGDQNPKRKKMMDDSITSDSDGESGLHHGGQVNAKLKRLNEEDDPRNKQNKEVFNKSDESGDSDKTGGSKEPKLPCSDLIVLGLPYKCTEKELREYFERFGKVVLCEIKKDQKGESRGFGFIQMDNIEQQSAVLNAEHTIGSRKCQVKLPGTKGDVKPEDLKIFVGRLTSRISSSRLREFFLTEAKKIDPTCKINDVFIPNPFRSFGFVTLSNAYVAKVLLKKEDFIIDDVSVCISPAAPKVPANVVPPQLYGRAGYVEGPIRQVWEHQEIPRRHYRPEVFDAHSPLPSGSNSLATGLETLNLNNMNADAMNAQWKVYWSAGHGGHGSATPPGQQFIRGAAPPPGLYPLPGRPARPMGKGSRGQWP</sequence>
<evidence type="ECO:0000259" key="10">
    <source>
        <dbReference type="PROSITE" id="PS50102"/>
    </source>
</evidence>
<keyword evidence="13" id="KW-1185">Reference proteome</keyword>
<keyword evidence="7" id="KW-0539">Nucleus</keyword>
<keyword evidence="4" id="KW-0805">Transcription regulation</keyword>
<keyword evidence="8" id="KW-0694">RNA-binding</keyword>
<evidence type="ECO:0000256" key="1">
    <source>
        <dbReference type="ARBA" id="ARBA00004123"/>
    </source>
</evidence>
<dbReference type="Pfam" id="PF00076">
    <property type="entry name" value="RRM_1"/>
    <property type="match status" value="1"/>
</dbReference>
<protein>
    <submittedName>
        <fullName evidence="11">(pine wood nematode) hypothetical protein</fullName>
    </submittedName>
    <submittedName>
        <fullName evidence="14">RRM domain-containing protein</fullName>
    </submittedName>
</protein>
<dbReference type="GO" id="GO:0000785">
    <property type="term" value="C:chromatin"/>
    <property type="evidence" value="ECO:0007669"/>
    <property type="project" value="TreeGrafter"/>
</dbReference>
<evidence type="ECO:0000256" key="3">
    <source>
        <dbReference type="ARBA" id="ARBA00022737"/>
    </source>
</evidence>
<dbReference type="Proteomes" id="UP000095284">
    <property type="component" value="Unplaced"/>
</dbReference>